<feature type="transmembrane region" description="Helical" evidence="1">
    <location>
        <begin position="541"/>
        <end position="570"/>
    </location>
</feature>
<evidence type="ECO:0000313" key="3">
    <source>
        <dbReference type="Proteomes" id="UP000077752"/>
    </source>
</evidence>
<keyword evidence="1" id="KW-0472">Membrane</keyword>
<reference evidence="2 3" key="1">
    <citation type="submission" date="2016-03" db="EMBL/GenBank/DDBJ databases">
        <title>Draft Genome Assembly of Pseudomonas putida strain CBF10-2.</title>
        <authorList>
            <person name="Iyer R.S."/>
            <person name="Damania A."/>
        </authorList>
    </citation>
    <scope>NUCLEOTIDE SEQUENCE [LARGE SCALE GENOMIC DNA]</scope>
    <source>
        <strain evidence="2 3">CBF10-2</strain>
    </source>
</reference>
<name>A0A177SCE2_PSEPU</name>
<proteinExistence type="predicted"/>
<gene>
    <name evidence="2" type="ORF">AYO28_26470</name>
</gene>
<keyword evidence="1" id="KW-0812">Transmembrane</keyword>
<dbReference type="AlphaFoldDB" id="A0A177SCE2"/>
<keyword evidence="1" id="KW-1133">Transmembrane helix</keyword>
<protein>
    <submittedName>
        <fullName evidence="2">Uncharacterized protein</fullName>
    </submittedName>
</protein>
<evidence type="ECO:0000256" key="1">
    <source>
        <dbReference type="SAM" id="Phobius"/>
    </source>
</evidence>
<feature type="transmembrane region" description="Helical" evidence="1">
    <location>
        <begin position="590"/>
        <end position="609"/>
    </location>
</feature>
<dbReference type="EMBL" id="LUCV01000050">
    <property type="protein sequence ID" value="OAI84658.1"/>
    <property type="molecule type" value="Genomic_DNA"/>
</dbReference>
<feature type="transmembrane region" description="Helical" evidence="1">
    <location>
        <begin position="625"/>
        <end position="647"/>
    </location>
</feature>
<feature type="transmembrane region" description="Helical" evidence="1">
    <location>
        <begin position="667"/>
        <end position="686"/>
    </location>
</feature>
<sequence>MLRPGSYVYLFYFRDGRMLTRHYQVTMDVRFAPLWWSEPDYNDEAPGRHVPPDIAGSTLYLLAPETSVAQTVYVLMSDTILTHATLWKIEQDTNGLRRHLATEVKPEGGPEQKNAFDAVLLGSSTSELLSPGLSQRPRHFPWSEVVLPERMASTDFIFNAMHRALLPRKDIKPLAVVLNDFLGMASELNQICAVDVAKRDRYQASNKHRLQSAALITSYFKHAEKTYNEGGKKQEIYEAIQRQRKLVDVTGARDFAAIYEKEVTTFNEAITRSGTDAAAWARLMKKSGLVSKALELFDLSCAHNASDFEQAVLNCLVVSTYTDAGLAALIEHIEANPEDSPLWRAFSSGSASLMSRLNDPLTIAKRVYEVVDKVMDERPGTIITDMLSRLLWPALSNAPPHISEVYVRRLRHIAEMRFGIVVGRRDVPMEQFKQWALELQGYTELGDIQKRWNIRLEEGPGPRPGTKERSVTQYVEVWEWEKVSPSIVLGKPEVMPTEGNPLLRAWKKMQAPGGMAFAGVGLGLAMWGMKNSVDALKKEPGIITVLSIAGWGVALVGASIEVAAFSTSYIAGLKGNVALSKALQASGIKFGSLIAGAGSLFLISFADLLKTHAAWEGKNPEQARLYLGAFFSGVVSAYATAASNSLALKAITGKGFGVPLLRLGPKGWLVLAVIAVGFVIYFTYFASEAEHGPMEILLKHSAWGVSVPRFSLEDEISAWRSIQYSPQVSATWEKVNNSAGKLSLKCTLPHEHTVRAEFRAEFQVRLKGRVLTALRSDEVTAYSGDAVGLDSHFFYTSLADDAGLERGWVITMHEDAQVELEYLYRPDVTEQPTLCLQQPEAPNPLVFTSSGWFSETIDQALLSPVRKPL</sequence>
<accession>A0A177SCE2</accession>
<comment type="caution">
    <text evidence="2">The sequence shown here is derived from an EMBL/GenBank/DDBJ whole genome shotgun (WGS) entry which is preliminary data.</text>
</comment>
<evidence type="ECO:0000313" key="2">
    <source>
        <dbReference type="EMBL" id="OAI84658.1"/>
    </source>
</evidence>
<feature type="transmembrane region" description="Helical" evidence="1">
    <location>
        <begin position="511"/>
        <end position="529"/>
    </location>
</feature>
<organism evidence="2 3">
    <name type="scientific">Pseudomonas putida</name>
    <name type="common">Arthrobacter siderocapsulatus</name>
    <dbReference type="NCBI Taxonomy" id="303"/>
    <lineage>
        <taxon>Bacteria</taxon>
        <taxon>Pseudomonadati</taxon>
        <taxon>Pseudomonadota</taxon>
        <taxon>Gammaproteobacteria</taxon>
        <taxon>Pseudomonadales</taxon>
        <taxon>Pseudomonadaceae</taxon>
        <taxon>Pseudomonas</taxon>
    </lineage>
</organism>
<dbReference type="Proteomes" id="UP000077752">
    <property type="component" value="Unassembled WGS sequence"/>
</dbReference>